<feature type="compositionally biased region" description="Acidic residues" evidence="1">
    <location>
        <begin position="358"/>
        <end position="396"/>
    </location>
</feature>
<feature type="region of interest" description="Disordered" evidence="1">
    <location>
        <begin position="303"/>
        <end position="323"/>
    </location>
</feature>
<evidence type="ECO:0000313" key="2">
    <source>
        <dbReference type="EMBL" id="TGZ82994.1"/>
    </source>
</evidence>
<feature type="compositionally biased region" description="Low complexity" evidence="1">
    <location>
        <begin position="1"/>
        <end position="12"/>
    </location>
</feature>
<name>A0A4S2N214_9PEZI</name>
<protein>
    <submittedName>
        <fullName evidence="2">Uncharacterized protein</fullName>
    </submittedName>
</protein>
<accession>A0A4S2N214</accession>
<organism evidence="2 3">
    <name type="scientific">Ascodesmis nigricans</name>
    <dbReference type="NCBI Taxonomy" id="341454"/>
    <lineage>
        <taxon>Eukaryota</taxon>
        <taxon>Fungi</taxon>
        <taxon>Dikarya</taxon>
        <taxon>Ascomycota</taxon>
        <taxon>Pezizomycotina</taxon>
        <taxon>Pezizomycetes</taxon>
        <taxon>Pezizales</taxon>
        <taxon>Ascodesmidaceae</taxon>
        <taxon>Ascodesmis</taxon>
    </lineage>
</organism>
<dbReference type="InParanoid" id="A0A4S2N214"/>
<dbReference type="AlphaFoldDB" id="A0A4S2N214"/>
<feature type="compositionally biased region" description="Acidic residues" evidence="1">
    <location>
        <begin position="429"/>
        <end position="462"/>
    </location>
</feature>
<proteinExistence type="predicted"/>
<feature type="compositionally biased region" description="Low complexity" evidence="1">
    <location>
        <begin position="200"/>
        <end position="210"/>
    </location>
</feature>
<feature type="region of interest" description="Disordered" evidence="1">
    <location>
        <begin position="351"/>
        <end position="498"/>
    </location>
</feature>
<feature type="region of interest" description="Disordered" evidence="1">
    <location>
        <begin position="1"/>
        <end position="29"/>
    </location>
</feature>
<sequence>MYHLQSPAAISSPPFPPNRSSVPQIHQHHYEHSPSKYIPPVITIPPAPSQFGFSTALASLATKIGFTLLAQLQLLGSVIPQYLTWRSIPTPPLLPTCRMDMKPCRSVLPEESRGSGTVMETAMTDAESLIFDTRRNTVQSPGQDILLKSCESRMEHGYCSYPQAPLATIRDVMVVAKPAEETESLAASEISEFSTDMDRSASAASSTSSIKSASTSESDCCICEPCPSQAHSESPQAPPATTLHAATHICGVSILLFSPPAQSSKVEDHIQRKQDDDRRAHYNGRSHFLWAKWVPRHNPDALSTLEEDEGESGAWKSEKGSAEWNETEEELKMRRIARKRSKEWGIRMGLLPNVKEIEEYEDDDEEDFDSYGNVEDDESSDEEDEEDVEDLDDDEMSIVFGTDSDDEDNVVGNIFKKNSRERVVSEWNTDNDSEDDSSEEEDDSEDEEDEDTEDEEDEDEDEEHRVACTSIIRHAPKAELDISDCDADDEKEKDSVHA</sequence>
<reference evidence="2 3" key="1">
    <citation type="submission" date="2019-04" db="EMBL/GenBank/DDBJ databases">
        <title>Comparative genomics and transcriptomics to analyze fruiting body development in filamentous ascomycetes.</title>
        <authorList>
            <consortium name="DOE Joint Genome Institute"/>
            <person name="Lutkenhaus R."/>
            <person name="Traeger S."/>
            <person name="Breuer J."/>
            <person name="Kuo A."/>
            <person name="Lipzen A."/>
            <person name="Pangilinan J."/>
            <person name="Dilworth D."/>
            <person name="Sandor L."/>
            <person name="Poggeler S."/>
            <person name="Barry K."/>
            <person name="Grigoriev I.V."/>
            <person name="Nowrousian M."/>
        </authorList>
    </citation>
    <scope>NUCLEOTIDE SEQUENCE [LARGE SCALE GENOMIC DNA]</scope>
    <source>
        <strain evidence="2 3">CBS 389.68</strain>
    </source>
</reference>
<dbReference type="Proteomes" id="UP000298138">
    <property type="component" value="Unassembled WGS sequence"/>
</dbReference>
<evidence type="ECO:0000256" key="1">
    <source>
        <dbReference type="SAM" id="MobiDB-lite"/>
    </source>
</evidence>
<gene>
    <name evidence="2" type="ORF">EX30DRAFT_394246</name>
</gene>
<keyword evidence="3" id="KW-1185">Reference proteome</keyword>
<dbReference type="EMBL" id="ML220114">
    <property type="protein sequence ID" value="TGZ82994.1"/>
    <property type="molecule type" value="Genomic_DNA"/>
</dbReference>
<evidence type="ECO:0000313" key="3">
    <source>
        <dbReference type="Proteomes" id="UP000298138"/>
    </source>
</evidence>
<feature type="region of interest" description="Disordered" evidence="1">
    <location>
        <begin position="187"/>
        <end position="210"/>
    </location>
</feature>